<dbReference type="AlphaFoldDB" id="A0AAE0ESC6"/>
<dbReference type="EMBL" id="LGRX02034107">
    <property type="protein sequence ID" value="KAK3238791.1"/>
    <property type="molecule type" value="Genomic_DNA"/>
</dbReference>
<accession>A0AAE0ESC6</accession>
<evidence type="ECO:0000256" key="1">
    <source>
        <dbReference type="SAM" id="MobiDB-lite"/>
    </source>
</evidence>
<gene>
    <name evidence="2" type="ORF">CYMTET_51230</name>
</gene>
<feature type="compositionally biased region" description="Polar residues" evidence="1">
    <location>
        <begin position="34"/>
        <end position="45"/>
    </location>
</feature>
<proteinExistence type="predicted"/>
<comment type="caution">
    <text evidence="2">The sequence shown here is derived from an EMBL/GenBank/DDBJ whole genome shotgun (WGS) entry which is preliminary data.</text>
</comment>
<organism evidence="2 3">
    <name type="scientific">Cymbomonas tetramitiformis</name>
    <dbReference type="NCBI Taxonomy" id="36881"/>
    <lineage>
        <taxon>Eukaryota</taxon>
        <taxon>Viridiplantae</taxon>
        <taxon>Chlorophyta</taxon>
        <taxon>Pyramimonadophyceae</taxon>
        <taxon>Pyramimonadales</taxon>
        <taxon>Pyramimonadaceae</taxon>
        <taxon>Cymbomonas</taxon>
    </lineage>
</organism>
<evidence type="ECO:0000313" key="3">
    <source>
        <dbReference type="Proteomes" id="UP001190700"/>
    </source>
</evidence>
<keyword evidence="3" id="KW-1185">Reference proteome</keyword>
<feature type="region of interest" description="Disordered" evidence="1">
    <location>
        <begin position="18"/>
        <end position="95"/>
    </location>
</feature>
<sequence length="524" mass="59371">MLTSRRLADKQIWESSHALKAQGFPKGAMVSDNHPPSRSNSQQPVSKRFRKGPESENLEEPSSSHGLGSETTQPEQKLNEAPPEEDFREVSGDGPWKGLMISNREDFESFIDYVSLMKMVESDVPGNVEHQVKEFIATLTAKGLLANIIGENSTLFNFNEFFNSEDPWDSDLCEELRRASISQNFPAAEQTPEVLPSETLPYRLEWWHDCLNTHCSSAEDCKLCQTRRHICGPANGSPSPPPVPPYGSAYWMNRKGPPTSEVVNRRSSMTYHLRARCGAPVFVRIIDVATGEPAPNNLMTEHLQLEANLLGPYSAGNMSSESTFSKVEWTEDEYEREKLLNEQGVQHAVMSPLPGRPGYYAFHPDMNFNLISAKQQHYRLGVQAKCIGPEAPRGGKMRTGHRWTQIMLKSDMFEVHNFRSINDRSPELLSLDSSLNIRALRGVGEKASKSFEEIGIRRIHDLLEANKIEEKREFIKRILKKDMDKVLNHAQTSIPRACRIWEAPTRFTSHCQQAHCRTFHWALA</sequence>
<feature type="compositionally biased region" description="Polar residues" evidence="1">
    <location>
        <begin position="65"/>
        <end position="76"/>
    </location>
</feature>
<evidence type="ECO:0000313" key="2">
    <source>
        <dbReference type="EMBL" id="KAK3238791.1"/>
    </source>
</evidence>
<reference evidence="2 3" key="1">
    <citation type="journal article" date="2015" name="Genome Biol. Evol.">
        <title>Comparative Genomics of a Bacterivorous Green Alga Reveals Evolutionary Causalities and Consequences of Phago-Mixotrophic Mode of Nutrition.</title>
        <authorList>
            <person name="Burns J.A."/>
            <person name="Paasch A."/>
            <person name="Narechania A."/>
            <person name="Kim E."/>
        </authorList>
    </citation>
    <scope>NUCLEOTIDE SEQUENCE [LARGE SCALE GENOMIC DNA]</scope>
    <source>
        <strain evidence="2 3">PLY_AMNH</strain>
    </source>
</reference>
<dbReference type="Proteomes" id="UP001190700">
    <property type="component" value="Unassembled WGS sequence"/>
</dbReference>
<protein>
    <submittedName>
        <fullName evidence="2">Uncharacterized protein</fullName>
    </submittedName>
</protein>
<name>A0AAE0ESC6_9CHLO</name>